<reference evidence="1" key="1">
    <citation type="submission" date="2022-05" db="EMBL/GenBank/DDBJ databases">
        <title>Chromosome-level genome of Chaenocephalus aceratus.</title>
        <authorList>
            <person name="Park H."/>
        </authorList>
    </citation>
    <scope>NUCLEOTIDE SEQUENCE</scope>
    <source>
        <strain evidence="1">KU_202001</strain>
    </source>
</reference>
<dbReference type="Proteomes" id="UP001057452">
    <property type="component" value="Chromosome 5"/>
</dbReference>
<evidence type="ECO:0000313" key="1">
    <source>
        <dbReference type="EMBL" id="KAI4826719.1"/>
    </source>
</evidence>
<dbReference type="EMBL" id="CM043789">
    <property type="protein sequence ID" value="KAI4826719.1"/>
    <property type="molecule type" value="Genomic_DNA"/>
</dbReference>
<evidence type="ECO:0000313" key="2">
    <source>
        <dbReference type="Proteomes" id="UP001057452"/>
    </source>
</evidence>
<proteinExistence type="predicted"/>
<sequence length="179" mass="19540">MPKKSNVKFDQSSEPGPKEASGSTNEGASGVAGRAMDDSSTLGAIAALHAELTLVKSEICRKIETEISEVTTTVRGEITITTLTAQVYSQKQTLKELTEAANGSSDIVQELESKVKTLCEQVNSLRKMPRLGRPFEEAKPESGRSKRRERKWTENKAYCGRTAEGDARLGKSTQHRQSP</sequence>
<accession>A0ACB9XHX4</accession>
<comment type="caution">
    <text evidence="1">The sequence shown here is derived from an EMBL/GenBank/DDBJ whole genome shotgun (WGS) entry which is preliminary data.</text>
</comment>
<protein>
    <submittedName>
        <fullName evidence="1">Uncharacterized protein</fullName>
    </submittedName>
</protein>
<organism evidence="1 2">
    <name type="scientific">Chaenocephalus aceratus</name>
    <name type="common">Blackfin icefish</name>
    <name type="synonym">Chaenichthys aceratus</name>
    <dbReference type="NCBI Taxonomy" id="36190"/>
    <lineage>
        <taxon>Eukaryota</taxon>
        <taxon>Metazoa</taxon>
        <taxon>Chordata</taxon>
        <taxon>Craniata</taxon>
        <taxon>Vertebrata</taxon>
        <taxon>Euteleostomi</taxon>
        <taxon>Actinopterygii</taxon>
        <taxon>Neopterygii</taxon>
        <taxon>Teleostei</taxon>
        <taxon>Neoteleostei</taxon>
        <taxon>Acanthomorphata</taxon>
        <taxon>Eupercaria</taxon>
        <taxon>Perciformes</taxon>
        <taxon>Notothenioidei</taxon>
        <taxon>Channichthyidae</taxon>
        <taxon>Chaenocephalus</taxon>
    </lineage>
</organism>
<gene>
    <name evidence="1" type="ORF">KUCAC02_030153</name>
</gene>
<name>A0ACB9XHX4_CHAAC</name>
<keyword evidence="2" id="KW-1185">Reference proteome</keyword>